<dbReference type="Proteomes" id="UP000004986">
    <property type="component" value="Unassembled WGS sequence"/>
</dbReference>
<dbReference type="PATRIC" id="fig|629263.4.peg.282"/>
<dbReference type="EMBL" id="AEAI01000074">
    <property type="protein sequence ID" value="EGH41198.1"/>
    <property type="molecule type" value="Genomic_DNA"/>
</dbReference>
<protein>
    <submittedName>
        <fullName evidence="1">Poly(Beta-D-mannuronate) C5 epimerase 3</fullName>
    </submittedName>
</protein>
<gene>
    <name evidence="1" type="ORF">PSYPI_01712</name>
</gene>
<sequence>WQLQPTDFNGNGHDMIGVSALGFTGLGNGYDGTLKVVLNLAGDATALKSLEADANGNRFEILLSGNHANELNASTEGNAVDLVN</sequence>
<name>F3G298_PSESJ</name>
<proteinExistence type="predicted"/>
<comment type="caution">
    <text evidence="1">The sequence shown here is derived from an EMBL/GenBank/DDBJ whole genome shotgun (WGS) entry which is preliminary data.</text>
</comment>
<keyword evidence="2" id="KW-1185">Reference proteome</keyword>
<reference evidence="1 2" key="1">
    <citation type="journal article" date="2011" name="PLoS Pathog.">
        <title>Dynamic evolution of pathogenicity revealed by sequencing and comparative genomics of 19 Pseudomonas syringae isolates.</title>
        <authorList>
            <person name="Baltrus D.A."/>
            <person name="Nishimura M.T."/>
            <person name="Romanchuk A."/>
            <person name="Chang J.H."/>
            <person name="Mukhtar M.S."/>
            <person name="Cherkis K."/>
            <person name="Roach J."/>
            <person name="Grant S.R."/>
            <person name="Jones C.D."/>
            <person name="Dangl J.L."/>
        </authorList>
    </citation>
    <scope>NUCLEOTIDE SEQUENCE [LARGE SCALE GENOMIC DNA]</scope>
    <source>
        <strain evidence="1 2">1704B</strain>
    </source>
</reference>
<dbReference type="HOGENOM" id="CLU_2518018_0_0_6"/>
<evidence type="ECO:0000313" key="1">
    <source>
        <dbReference type="EMBL" id="EGH41198.1"/>
    </source>
</evidence>
<evidence type="ECO:0000313" key="2">
    <source>
        <dbReference type="Proteomes" id="UP000004986"/>
    </source>
</evidence>
<organism evidence="1 2">
    <name type="scientific">Pseudomonas syringae pv. pisi str. 1704B</name>
    <dbReference type="NCBI Taxonomy" id="629263"/>
    <lineage>
        <taxon>Bacteria</taxon>
        <taxon>Pseudomonadati</taxon>
        <taxon>Pseudomonadota</taxon>
        <taxon>Gammaproteobacteria</taxon>
        <taxon>Pseudomonadales</taxon>
        <taxon>Pseudomonadaceae</taxon>
        <taxon>Pseudomonas</taxon>
        <taxon>Pseudomonas syringae</taxon>
    </lineage>
</organism>
<feature type="non-terminal residue" evidence="1">
    <location>
        <position position="1"/>
    </location>
</feature>
<accession>F3G298</accession>
<dbReference type="AlphaFoldDB" id="F3G298"/>